<proteinExistence type="predicted"/>
<gene>
    <name evidence="3" type="ORF">L2672_07815</name>
</gene>
<evidence type="ECO:0000256" key="1">
    <source>
        <dbReference type="ARBA" id="ARBA00022763"/>
    </source>
</evidence>
<dbReference type="RefSeq" id="WP_248995268.1">
    <property type="nucleotide sequence ID" value="NZ_JAKIKP010000004.1"/>
</dbReference>
<dbReference type="InterPro" id="IPR036388">
    <property type="entry name" value="WH-like_DNA-bd_sf"/>
</dbReference>
<reference evidence="3" key="1">
    <citation type="submission" date="2022-01" db="EMBL/GenBank/DDBJ databases">
        <title>Whole genome-based taxonomy of the Shewanellaceae.</title>
        <authorList>
            <person name="Martin-Rodriguez A.J."/>
        </authorList>
    </citation>
    <scope>NUCLEOTIDE SEQUENCE</scope>
    <source>
        <strain evidence="3">DSM 16422</strain>
    </source>
</reference>
<dbReference type="EMBL" id="JAKIKP010000004">
    <property type="protein sequence ID" value="MCL1142591.1"/>
    <property type="molecule type" value="Genomic_DNA"/>
</dbReference>
<dbReference type="InterPro" id="IPR014048">
    <property type="entry name" value="MethylDNA_cys_MeTrfase_DNA-bd"/>
</dbReference>
<dbReference type="PANTHER" id="PTHR42942:SF1">
    <property type="entry name" value="ALKYLTRANSFERASE-LIKE PROTEIN 1"/>
    <property type="match status" value="1"/>
</dbReference>
<organism evidence="3 4">
    <name type="scientific">Shewanella gaetbuli</name>
    <dbReference type="NCBI Taxonomy" id="220752"/>
    <lineage>
        <taxon>Bacteria</taxon>
        <taxon>Pseudomonadati</taxon>
        <taxon>Pseudomonadota</taxon>
        <taxon>Gammaproteobacteria</taxon>
        <taxon>Alteromonadales</taxon>
        <taxon>Shewanellaceae</taxon>
        <taxon>Shewanella</taxon>
    </lineage>
</organism>
<dbReference type="Gene3D" id="1.10.10.10">
    <property type="entry name" value="Winged helix-like DNA-binding domain superfamily/Winged helix DNA-binding domain"/>
    <property type="match status" value="1"/>
</dbReference>
<sequence length="123" mass="13714">MTYNHTMPIQTQQLQPAQRIIHVVKLIPQGKVLPYGKVADLAGLPGRARYVSTALKQSKDGQVPWHRVISASGKLAFPPDSALFRIQTELLWNDNVEVNQGKVNLSTDMWQPDIATLVLSLPF</sequence>
<evidence type="ECO:0000313" key="4">
    <source>
        <dbReference type="Proteomes" id="UP001139333"/>
    </source>
</evidence>
<protein>
    <submittedName>
        <fullName evidence="3">MGMT family protein</fullName>
    </submittedName>
</protein>
<dbReference type="PANTHER" id="PTHR42942">
    <property type="entry name" value="6-O-METHYLGUANINE DNA METHYLTRANSFERASE"/>
    <property type="match status" value="1"/>
</dbReference>
<dbReference type="SUPFAM" id="SSF46767">
    <property type="entry name" value="Methylated DNA-protein cysteine methyltransferase, C-terminal domain"/>
    <property type="match status" value="1"/>
</dbReference>
<keyword evidence="4" id="KW-1185">Reference proteome</keyword>
<name>A0A9X2CK01_9GAMM</name>
<dbReference type="InterPro" id="IPR036217">
    <property type="entry name" value="MethylDNA_cys_MeTrfase_DNAb"/>
</dbReference>
<dbReference type="GO" id="GO:0006281">
    <property type="term" value="P:DNA repair"/>
    <property type="evidence" value="ECO:0007669"/>
    <property type="project" value="InterPro"/>
</dbReference>
<keyword evidence="1" id="KW-0227">DNA damage</keyword>
<dbReference type="Pfam" id="PF01035">
    <property type="entry name" value="DNA_binding_1"/>
    <property type="match status" value="1"/>
</dbReference>
<dbReference type="CDD" id="cd06445">
    <property type="entry name" value="ATase"/>
    <property type="match status" value="1"/>
</dbReference>
<dbReference type="AlphaFoldDB" id="A0A9X2CK01"/>
<accession>A0A9X2CK01</accession>
<dbReference type="InterPro" id="IPR052520">
    <property type="entry name" value="ATL_DNA_repair"/>
</dbReference>
<evidence type="ECO:0000313" key="3">
    <source>
        <dbReference type="EMBL" id="MCL1142591.1"/>
    </source>
</evidence>
<evidence type="ECO:0000259" key="2">
    <source>
        <dbReference type="Pfam" id="PF01035"/>
    </source>
</evidence>
<dbReference type="GO" id="GO:0003824">
    <property type="term" value="F:catalytic activity"/>
    <property type="evidence" value="ECO:0007669"/>
    <property type="project" value="InterPro"/>
</dbReference>
<feature type="domain" description="Methylated-DNA-[protein]-cysteine S-methyltransferase DNA binding" evidence="2">
    <location>
        <begin position="17"/>
        <end position="92"/>
    </location>
</feature>
<comment type="caution">
    <text evidence="3">The sequence shown here is derived from an EMBL/GenBank/DDBJ whole genome shotgun (WGS) entry which is preliminary data.</text>
</comment>
<dbReference type="Proteomes" id="UP001139333">
    <property type="component" value="Unassembled WGS sequence"/>
</dbReference>